<sequence length="356" mass="40188">MSRLGTDESPLETGYYDLLDIPINADAAQIKKSYRKLAIKYHPDKNQSEGAEEKFKEISEAYQVLSDPQLRAYYNKYGKDKELAPGGGFSDPKEFFSQMFGGDAFRSMIGDLAMGEMFSENMDESLSGQDGTEAGSDANKKQQQQMTKEQMDKLKAQQQERIKKLSENLIHKLSLYTDSAGDEAAALAFQEQIIVEAEKLKEESYGLELLHAIGYVYSSKGRHHLGLKGGELPSIFQSIKQKKHIVKELWTTIRSAMDIQNAAEMVEKAEKDGMDQAEKLKLEEEVSNKVYKALWQTSKFEVEGTLRQVCDSVLQDKTVSSKVRYKRAEALRLVGHIYKRVEADAPVSDTLIKKKN</sequence>
<dbReference type="InterPro" id="IPR026894">
    <property type="entry name" value="DnaJ_X"/>
</dbReference>
<dbReference type="OrthoDB" id="552049at2759"/>
<organism evidence="3 4">
    <name type="scientific">Absidia repens</name>
    <dbReference type="NCBI Taxonomy" id="90262"/>
    <lineage>
        <taxon>Eukaryota</taxon>
        <taxon>Fungi</taxon>
        <taxon>Fungi incertae sedis</taxon>
        <taxon>Mucoromycota</taxon>
        <taxon>Mucoromycotina</taxon>
        <taxon>Mucoromycetes</taxon>
        <taxon>Mucorales</taxon>
        <taxon>Cunninghamellaceae</taxon>
        <taxon>Absidia</taxon>
    </lineage>
</organism>
<protein>
    <submittedName>
        <fullName evidence="3">X-domain of DnaJ-containing-domain-containing protein</fullName>
    </submittedName>
</protein>
<dbReference type="AlphaFoldDB" id="A0A1X2J0L0"/>
<keyword evidence="4" id="KW-1185">Reference proteome</keyword>
<accession>A0A1X2J0L0</accession>
<dbReference type="PANTHER" id="PTHR44924">
    <property type="entry name" value="DNAJ SUBFAMILY A MEMBER 2"/>
    <property type="match status" value="1"/>
</dbReference>
<dbReference type="SMART" id="SM00271">
    <property type="entry name" value="DnaJ"/>
    <property type="match status" value="1"/>
</dbReference>
<feature type="compositionally biased region" description="Basic and acidic residues" evidence="1">
    <location>
        <begin position="149"/>
        <end position="158"/>
    </location>
</feature>
<dbReference type="CDD" id="cd06257">
    <property type="entry name" value="DnaJ"/>
    <property type="match status" value="1"/>
</dbReference>
<dbReference type="STRING" id="90262.A0A1X2J0L0"/>
<feature type="region of interest" description="Disordered" evidence="1">
    <location>
        <begin position="122"/>
        <end position="158"/>
    </location>
</feature>
<evidence type="ECO:0000259" key="2">
    <source>
        <dbReference type="PROSITE" id="PS50076"/>
    </source>
</evidence>
<dbReference type="InterPro" id="IPR018253">
    <property type="entry name" value="DnaJ_domain_CS"/>
</dbReference>
<dbReference type="Gene3D" id="1.10.287.110">
    <property type="entry name" value="DnaJ domain"/>
    <property type="match status" value="1"/>
</dbReference>
<feature type="domain" description="J" evidence="2">
    <location>
        <begin position="14"/>
        <end position="78"/>
    </location>
</feature>
<comment type="caution">
    <text evidence="3">The sequence shown here is derived from an EMBL/GenBank/DDBJ whole genome shotgun (WGS) entry which is preliminary data.</text>
</comment>
<dbReference type="EMBL" id="MCGE01000001">
    <property type="protein sequence ID" value="ORZ25348.1"/>
    <property type="molecule type" value="Genomic_DNA"/>
</dbReference>
<reference evidence="3 4" key="1">
    <citation type="submission" date="2016-07" db="EMBL/GenBank/DDBJ databases">
        <title>Pervasive Adenine N6-methylation of Active Genes in Fungi.</title>
        <authorList>
            <consortium name="DOE Joint Genome Institute"/>
            <person name="Mondo S.J."/>
            <person name="Dannebaum R.O."/>
            <person name="Kuo R.C."/>
            <person name="Labutti K."/>
            <person name="Haridas S."/>
            <person name="Kuo A."/>
            <person name="Salamov A."/>
            <person name="Ahrendt S.R."/>
            <person name="Lipzen A."/>
            <person name="Sullivan W."/>
            <person name="Andreopoulos W.B."/>
            <person name="Clum A."/>
            <person name="Lindquist E."/>
            <person name="Daum C."/>
            <person name="Ramamoorthy G.K."/>
            <person name="Gryganskyi A."/>
            <person name="Culley D."/>
            <person name="Magnuson J.K."/>
            <person name="James T.Y."/>
            <person name="O'Malley M.A."/>
            <person name="Stajich J.E."/>
            <person name="Spatafora J.W."/>
            <person name="Visel A."/>
            <person name="Grigoriev I.V."/>
        </authorList>
    </citation>
    <scope>NUCLEOTIDE SEQUENCE [LARGE SCALE GENOMIC DNA]</scope>
    <source>
        <strain evidence="3 4">NRRL 1336</strain>
    </source>
</reference>
<proteinExistence type="predicted"/>
<dbReference type="SUPFAM" id="SSF46565">
    <property type="entry name" value="Chaperone J-domain"/>
    <property type="match status" value="1"/>
</dbReference>
<dbReference type="InterPro" id="IPR036869">
    <property type="entry name" value="J_dom_sf"/>
</dbReference>
<evidence type="ECO:0000256" key="1">
    <source>
        <dbReference type="SAM" id="MobiDB-lite"/>
    </source>
</evidence>
<dbReference type="InterPro" id="IPR001623">
    <property type="entry name" value="DnaJ_domain"/>
</dbReference>
<evidence type="ECO:0000313" key="4">
    <source>
        <dbReference type="Proteomes" id="UP000193560"/>
    </source>
</evidence>
<evidence type="ECO:0000313" key="3">
    <source>
        <dbReference type="EMBL" id="ORZ25348.1"/>
    </source>
</evidence>
<name>A0A1X2J0L0_9FUNG</name>
<dbReference type="Pfam" id="PF14308">
    <property type="entry name" value="DnaJ-X"/>
    <property type="match status" value="1"/>
</dbReference>
<dbReference type="PROSITE" id="PS00636">
    <property type="entry name" value="DNAJ_1"/>
    <property type="match status" value="1"/>
</dbReference>
<dbReference type="Proteomes" id="UP000193560">
    <property type="component" value="Unassembled WGS sequence"/>
</dbReference>
<dbReference type="PRINTS" id="PR00625">
    <property type="entry name" value="JDOMAIN"/>
</dbReference>
<dbReference type="PROSITE" id="PS50076">
    <property type="entry name" value="DNAJ_2"/>
    <property type="match status" value="1"/>
</dbReference>
<gene>
    <name evidence="3" type="ORF">BCR42DRAFT_399948</name>
</gene>
<dbReference type="Pfam" id="PF00226">
    <property type="entry name" value="DnaJ"/>
    <property type="match status" value="1"/>
</dbReference>
<dbReference type="PANTHER" id="PTHR44924:SF1">
    <property type="entry name" value="DNAJ SUBFAMILY A MEMBER 2"/>
    <property type="match status" value="1"/>
</dbReference>